<organism evidence="1 2">
    <name type="scientific">Labrys wisconsinensis</name>
    <dbReference type="NCBI Taxonomy" id="425677"/>
    <lineage>
        <taxon>Bacteria</taxon>
        <taxon>Pseudomonadati</taxon>
        <taxon>Pseudomonadota</taxon>
        <taxon>Alphaproteobacteria</taxon>
        <taxon>Hyphomicrobiales</taxon>
        <taxon>Xanthobacteraceae</taxon>
        <taxon>Labrys</taxon>
    </lineage>
</organism>
<sequence length="81" mass="8660">MIAQNPTAGDVIPGLGGLRKIRFVMGGKGKRGGGQAIYFLTVSDDVAFMVFAYGKSDQEDLTAEQRKAALALIREIIDGED</sequence>
<evidence type="ECO:0000313" key="1">
    <source>
        <dbReference type="EMBL" id="MDQ0470989.1"/>
    </source>
</evidence>
<dbReference type="PIRSF" id="PIRSF039032">
    <property type="entry name" value="HigB-2"/>
    <property type="match status" value="1"/>
</dbReference>
<reference evidence="1 2" key="1">
    <citation type="submission" date="2023-07" db="EMBL/GenBank/DDBJ databases">
        <title>Genomic Encyclopedia of Type Strains, Phase IV (KMG-IV): sequencing the most valuable type-strain genomes for metagenomic binning, comparative biology and taxonomic classification.</title>
        <authorList>
            <person name="Goeker M."/>
        </authorList>
    </citation>
    <scope>NUCLEOTIDE SEQUENCE [LARGE SCALE GENOMIC DNA]</scope>
    <source>
        <strain evidence="1 2">DSM 19619</strain>
    </source>
</reference>
<keyword evidence="2" id="KW-1185">Reference proteome</keyword>
<accession>A0ABU0J9P4</accession>
<evidence type="ECO:0008006" key="3">
    <source>
        <dbReference type="Google" id="ProtNLM"/>
    </source>
</evidence>
<comment type="caution">
    <text evidence="1">The sequence shown here is derived from an EMBL/GenBank/DDBJ whole genome shotgun (WGS) entry which is preliminary data.</text>
</comment>
<gene>
    <name evidence="1" type="ORF">QO011_004008</name>
</gene>
<evidence type="ECO:0000313" key="2">
    <source>
        <dbReference type="Proteomes" id="UP001242480"/>
    </source>
</evidence>
<proteinExistence type="predicted"/>
<dbReference type="Proteomes" id="UP001242480">
    <property type="component" value="Unassembled WGS sequence"/>
</dbReference>
<dbReference type="RefSeq" id="WP_307275414.1">
    <property type="nucleotide sequence ID" value="NZ_JAUSVX010000007.1"/>
</dbReference>
<name>A0ABU0J9P4_9HYPH</name>
<protein>
    <recommendedName>
        <fullName evidence="3">Addiction module toxin RelE</fullName>
    </recommendedName>
</protein>
<dbReference type="InterPro" id="IPR009387">
    <property type="entry name" value="HigB-2"/>
</dbReference>
<dbReference type="EMBL" id="JAUSVX010000007">
    <property type="protein sequence ID" value="MDQ0470989.1"/>
    <property type="molecule type" value="Genomic_DNA"/>
</dbReference>